<dbReference type="InterPro" id="IPR025714">
    <property type="entry name" value="Methyltranfer_dom"/>
</dbReference>
<organism evidence="2 3">
    <name type="scientific">Legionella oakridgensis ATCC 33761 = DSM 21215</name>
    <dbReference type="NCBI Taxonomy" id="1268635"/>
    <lineage>
        <taxon>Bacteria</taxon>
        <taxon>Pseudomonadati</taxon>
        <taxon>Pseudomonadota</taxon>
        <taxon>Gammaproteobacteria</taxon>
        <taxon>Legionellales</taxon>
        <taxon>Legionellaceae</taxon>
        <taxon>Legionella</taxon>
    </lineage>
</organism>
<name>W0BGV0_9GAMM</name>
<dbReference type="EMBL" id="CP004006">
    <property type="protein sequence ID" value="AHE67654.1"/>
    <property type="molecule type" value="Genomic_DNA"/>
</dbReference>
<evidence type="ECO:0000313" key="3">
    <source>
        <dbReference type="Proteomes" id="UP000018838"/>
    </source>
</evidence>
<sequence length="277" mass="31417">MPLKVMYNSIASRYSTANRFGAISESHKCAIAQITKAHLGIKPHYKVLDLGVGNGAFLKQLKHYMPMAEFTGIDISPAMLKQARAALELTTIETSATEASHYLPHHSQDLVLAHFINAYIPINKLFNQAKLLTRANGHFSLITTTYESFPVAQQQLADFVSRESILSRIVGHYYKAIVKNTTVAAGEDELLHALTQHQFQIVNHQRIRIPIEINNIDELVLFGIEGTWFLNSLSIRILPKNFLLQRLKRLFSKIFTFPYRDTHIIDVVLAKNRPQEV</sequence>
<dbReference type="AlphaFoldDB" id="W0BGV0"/>
<dbReference type="GO" id="GO:0032259">
    <property type="term" value="P:methylation"/>
    <property type="evidence" value="ECO:0007669"/>
    <property type="project" value="UniProtKB-KW"/>
</dbReference>
<dbReference type="STRING" id="1268635.Loa_02110"/>
<keyword evidence="2" id="KW-0489">Methyltransferase</keyword>
<keyword evidence="2" id="KW-0830">Ubiquinone</keyword>
<dbReference type="eggNOG" id="COG2226">
    <property type="taxonomic scope" value="Bacteria"/>
</dbReference>
<accession>W0BGV0</accession>
<dbReference type="InterPro" id="IPR029063">
    <property type="entry name" value="SAM-dependent_MTases_sf"/>
</dbReference>
<evidence type="ECO:0000313" key="2">
    <source>
        <dbReference type="EMBL" id="AHE67654.1"/>
    </source>
</evidence>
<proteinExistence type="predicted"/>
<dbReference type="HOGENOM" id="CLU_1022298_0_0_6"/>
<keyword evidence="2" id="KW-0808">Transferase</keyword>
<dbReference type="Gene3D" id="3.40.50.150">
    <property type="entry name" value="Vaccinia Virus protein VP39"/>
    <property type="match status" value="1"/>
</dbReference>
<dbReference type="Proteomes" id="UP000018838">
    <property type="component" value="Chromosome"/>
</dbReference>
<dbReference type="RefSeq" id="WP_025386117.1">
    <property type="nucleotide sequence ID" value="NZ_CP004006.1"/>
</dbReference>
<reference evidence="2 3" key="1">
    <citation type="journal article" date="2013" name="Int. J. Med. Microbiol.">
        <title>Legionella oakridgensis ATCC 33761 genome sequence and phenotypic characterization reveals its replication capacity in amoebae.</title>
        <authorList>
            <person name="Brzuszkiewicz E."/>
            <person name="Schulz T."/>
            <person name="Rydzewski K."/>
            <person name="Daniel R."/>
            <person name="Gillmaier N."/>
            <person name="Dittmann C."/>
            <person name="Holland G."/>
            <person name="Schunder E."/>
            <person name="Lautner M."/>
            <person name="Eisenreich W."/>
            <person name="Luck C."/>
            <person name="Heuner K."/>
        </authorList>
    </citation>
    <scope>NUCLEOTIDE SEQUENCE [LARGE SCALE GENOMIC DNA]</scope>
    <source>
        <strain>OR-10</strain>
        <strain evidence="3">ATCC 33761</strain>
    </source>
</reference>
<dbReference type="PANTHER" id="PTHR43861">
    <property type="entry name" value="TRANS-ACONITATE 2-METHYLTRANSFERASE-RELATED"/>
    <property type="match status" value="1"/>
</dbReference>
<evidence type="ECO:0000259" key="1">
    <source>
        <dbReference type="Pfam" id="PF13847"/>
    </source>
</evidence>
<dbReference type="CDD" id="cd02440">
    <property type="entry name" value="AdoMet_MTases"/>
    <property type="match status" value="1"/>
</dbReference>
<feature type="domain" description="Methyltransferase" evidence="1">
    <location>
        <begin position="42"/>
        <end position="151"/>
    </location>
</feature>
<keyword evidence="3" id="KW-1185">Reference proteome</keyword>
<dbReference type="GO" id="GO:0008168">
    <property type="term" value="F:methyltransferase activity"/>
    <property type="evidence" value="ECO:0007669"/>
    <property type="project" value="UniProtKB-KW"/>
</dbReference>
<dbReference type="SUPFAM" id="SSF53335">
    <property type="entry name" value="S-adenosyl-L-methionine-dependent methyltransferases"/>
    <property type="match status" value="1"/>
</dbReference>
<dbReference type="Pfam" id="PF13847">
    <property type="entry name" value="Methyltransf_31"/>
    <property type="match status" value="1"/>
</dbReference>
<gene>
    <name evidence="2" type="ORF">Loa_02110</name>
</gene>
<dbReference type="PANTHER" id="PTHR43861:SF1">
    <property type="entry name" value="TRANS-ACONITATE 2-METHYLTRANSFERASE"/>
    <property type="match status" value="1"/>
</dbReference>
<dbReference type="PATRIC" id="fig|1268635.3.peg.2154"/>
<dbReference type="KEGG" id="lok:Loa_02110"/>
<protein>
    <submittedName>
        <fullName evidence="2">Methylase involved in ubiquinone/menaquinone biosynthesis</fullName>
    </submittedName>
</protein>